<proteinExistence type="predicted"/>
<organism evidence="4 5">
    <name type="scientific">Levilactobacillus lanxiensis</name>
    <dbReference type="NCBI Taxonomy" id="2799568"/>
    <lineage>
        <taxon>Bacteria</taxon>
        <taxon>Bacillati</taxon>
        <taxon>Bacillota</taxon>
        <taxon>Bacilli</taxon>
        <taxon>Lactobacillales</taxon>
        <taxon>Lactobacillaceae</taxon>
        <taxon>Levilactobacillus</taxon>
    </lineage>
</organism>
<feature type="domain" description="MBG" evidence="3">
    <location>
        <begin position="1010"/>
        <end position="1081"/>
    </location>
</feature>
<feature type="region of interest" description="Disordered" evidence="1">
    <location>
        <begin position="55"/>
        <end position="108"/>
    </location>
</feature>
<evidence type="ECO:0000256" key="1">
    <source>
        <dbReference type="SAM" id="MobiDB-lite"/>
    </source>
</evidence>
<dbReference type="RefSeq" id="WP_203643584.1">
    <property type="nucleotide sequence ID" value="NZ_BOLN01000002.1"/>
</dbReference>
<name>A0ABW4D1H2_9LACO</name>
<dbReference type="Pfam" id="PF18676">
    <property type="entry name" value="MBG_2"/>
    <property type="match status" value="3"/>
</dbReference>
<dbReference type="Pfam" id="PF18483">
    <property type="entry name" value="Lectin_L-type_dom"/>
    <property type="match status" value="1"/>
</dbReference>
<feature type="region of interest" description="Disordered" evidence="1">
    <location>
        <begin position="1639"/>
        <end position="1675"/>
    </location>
</feature>
<evidence type="ECO:0000259" key="3">
    <source>
        <dbReference type="Pfam" id="PF18676"/>
    </source>
</evidence>
<dbReference type="InterPro" id="IPR041286">
    <property type="entry name" value="MBG_2"/>
</dbReference>
<evidence type="ECO:0000313" key="4">
    <source>
        <dbReference type="EMBL" id="MFD1454490.1"/>
    </source>
</evidence>
<accession>A0ABW4D1H2</accession>
<sequence>MRQKIANQTVKKHLILYKGHTGWRVKTRLFGTLLVSLSAVAIAESTGTMTVQAATEPPTTAVTPGAPVTEPATTKPKTTPTMSTPPVDTSKPQEPTTPKEQAPVKPTPQRAVRYTAVTPNIAVSRTDAGAAKAAAAEKTYPVLSANSDVSVGADTSQVNLTADQIGQHFTATVENRGGSDQDDDPTDNTTTQTIDSDGSISLTTNDYHKYYSSPNRSTSIQGHQVAHVSFEHAIDFTHNFSMTGALGVGSKNNGGADSVGFIFAPGNPEKATEGGSGGRLGIAGLDNAFGFVFDEYNNQTDFRDPTGSPYVGWRYTDGSGTLQSAGDQGIDWRYASEYKLTRSSNPENPFTMNYDATTQMLTVKLNNLTLSRHIDDVKTGYSISVAASTGGSMNDYSAKITNFSYSPKTIPLQVNLVDSADSGALLDKTNVKAIANIGDTISIFSTQAAAQRAVAADPTLDPSLIAVIPTDSAGNIYVIDGNQVVANNNGTVHYIGGDAFKNIADDTYYSYTVTDADNQNMTVPVRLAFKATVTPVDSVTRQPIAGLNPVEVVTVAGKPVLVSIPGYTPAEVTLNTPGPGQVLIDASTTGTATSAPAAKSNPIGHYYTATGTTVDGQPVNVRATVGTGQSVTDGLNGQPLQSNGVNVTSGGKTPITSADYYWSPVDNAGATDSTDANSPQASGSLLLPTKETLTYWEGQAAANHAKAEDYKKEANDLYDQFTALGGLTADQKTAADALFKTITDVYTQISATNGDAKTAFESAATATIPTDIWQDGQNGYAALKKVQNLLVSFKVNLDDLTTKNQDAQDVLATFGSWNQVYGTPQEFPSVQFGKDFGELTDEQRTSFNNHPEYFSYVNVDDLETPLSEPKDVGTYVINLTDAGRAHLKSLSTNPNAGLYISGGVTITPKVATATVTVSPETVYYGDVPKFSGNLGILKSDETKPQFQLSQEDFEIVDADGQLVQPKNLQANENYTIRYTTKAQTRLKSDPNYTFTEFDTATLTVNPRKIYVTADIRTKTYGDKDPALILTSDSANAMVNGDDIAKLGVKLVREKGENAGDYAITLDPTSAINPNYTVILNPASTAFSIAPKPIKVRVDDLNIVYGATTPKPTFHISGGTLVTPDTLDALGVKLTVTGTSAGKYTIAATTDPGNYAVSFDNVGTLTIAPAKASVTVADATMVYGDALPNDLSAKISNPTTSVINQDDFEIWDVAGNQSVLAVDLKANHAYKIQLTQSAQKRLIDENPNYTYAYANSFGTGTLTIVPAEATITVKPTTSTYGDIPVLTGISNVTEQGPITTDAFKFVSADGGEVKPADLQAGEYTLQLTQDALNKLDPNYTFSLVNDKFTVKPRQITVQVTNQVKAAGDDDPDNVVTLTSGSLKEGDALTTDGLKLTYSRPENEAVGTYSIDAKAGNPNYDVTVTPGTLTILGVTVDKQGNKTTTQKDVDGNVTQITKQWADKSTTVYSFDPKTRQVTISEQVKGRPDKTQTSALPVKQVVLQDGNNTFTEVDVTDPNNPHITHYRVNPSSVSDQPTKPQTPVTTDGNTVDLAKLVGDNPLLTDMPRAVARNGKKLVGHVSLAPVIKSVRPGRTSQAKQLATEQRRLHLTKAKSGVHAQNLAVTRQVGQLRQQQVRFDQLADQGQLRGASTSTDTQLGKQERTQKAGQTSLPQTSESQANGWQLLGLTLLGWLCLPFRRKHPME</sequence>
<evidence type="ECO:0000313" key="5">
    <source>
        <dbReference type="Proteomes" id="UP001597189"/>
    </source>
</evidence>
<dbReference type="Gene3D" id="2.60.120.200">
    <property type="match status" value="1"/>
</dbReference>
<feature type="compositionally biased region" description="Polar residues" evidence="1">
    <location>
        <begin position="1663"/>
        <end position="1675"/>
    </location>
</feature>
<reference evidence="5" key="1">
    <citation type="journal article" date="2019" name="Int. J. Syst. Evol. Microbiol.">
        <title>The Global Catalogue of Microorganisms (GCM) 10K type strain sequencing project: providing services to taxonomists for standard genome sequencing and annotation.</title>
        <authorList>
            <consortium name="The Broad Institute Genomics Platform"/>
            <consortium name="The Broad Institute Genome Sequencing Center for Infectious Disease"/>
            <person name="Wu L."/>
            <person name="Ma J."/>
        </authorList>
    </citation>
    <scope>NUCLEOTIDE SEQUENCE [LARGE SCALE GENOMIC DNA]</scope>
    <source>
        <strain evidence="5">CCM 8979</strain>
    </source>
</reference>
<feature type="region of interest" description="Disordered" evidence="1">
    <location>
        <begin position="1526"/>
        <end position="1545"/>
    </location>
</feature>
<feature type="compositionally biased region" description="Low complexity" evidence="1">
    <location>
        <begin position="187"/>
        <end position="197"/>
    </location>
</feature>
<comment type="caution">
    <text evidence="4">The sequence shown here is derived from an EMBL/GenBank/DDBJ whole genome shotgun (WGS) entry which is preliminary data.</text>
</comment>
<feature type="domain" description="MBG" evidence="2">
    <location>
        <begin position="860"/>
        <end position="908"/>
    </location>
</feature>
<evidence type="ECO:0000259" key="2">
    <source>
        <dbReference type="Pfam" id="PF17883"/>
    </source>
</evidence>
<protein>
    <submittedName>
        <fullName evidence="4">MBG domain-containing protein</fullName>
    </submittedName>
</protein>
<feature type="region of interest" description="Disordered" evidence="1">
    <location>
        <begin position="630"/>
        <end position="649"/>
    </location>
</feature>
<dbReference type="InterPro" id="IPR041277">
    <property type="entry name" value="MBG_Lactobacillales"/>
</dbReference>
<feature type="domain" description="MBG" evidence="3">
    <location>
        <begin position="1354"/>
        <end position="1428"/>
    </location>
</feature>
<dbReference type="EMBL" id="JBHTOD010000002">
    <property type="protein sequence ID" value="MFD1454490.1"/>
    <property type="molecule type" value="Genomic_DNA"/>
</dbReference>
<feature type="compositionally biased region" description="Polar residues" evidence="1">
    <location>
        <begin position="1646"/>
        <end position="1656"/>
    </location>
</feature>
<dbReference type="SUPFAM" id="SSF49899">
    <property type="entry name" value="Concanavalin A-like lectins/glucanases"/>
    <property type="match status" value="1"/>
</dbReference>
<dbReference type="Gene3D" id="3.10.430.110">
    <property type="match status" value="3"/>
</dbReference>
<feature type="compositionally biased region" description="Low complexity" evidence="1">
    <location>
        <begin position="55"/>
        <end position="87"/>
    </location>
</feature>
<dbReference type="Proteomes" id="UP001597189">
    <property type="component" value="Unassembled WGS sequence"/>
</dbReference>
<gene>
    <name evidence="4" type="ORF">ACFQ44_02195</name>
</gene>
<dbReference type="InterPro" id="IPR013320">
    <property type="entry name" value="ConA-like_dom_sf"/>
</dbReference>
<feature type="domain" description="MBG" evidence="3">
    <location>
        <begin position="1093"/>
        <end position="1165"/>
    </location>
</feature>
<dbReference type="Pfam" id="PF17883">
    <property type="entry name" value="MBG"/>
    <property type="match status" value="2"/>
</dbReference>
<feature type="region of interest" description="Disordered" evidence="1">
    <location>
        <begin position="172"/>
        <end position="199"/>
    </location>
</feature>
<feature type="domain" description="MBG" evidence="2">
    <location>
        <begin position="1191"/>
        <end position="1264"/>
    </location>
</feature>
<keyword evidence="5" id="KW-1185">Reference proteome</keyword>
<feature type="compositionally biased region" description="Polar residues" evidence="1">
    <location>
        <begin position="90"/>
        <end position="99"/>
    </location>
</feature>